<evidence type="ECO:0000256" key="9">
    <source>
        <dbReference type="PIRSR" id="PIRSR602401-1"/>
    </source>
</evidence>
<comment type="similarity">
    <text evidence="3 10">Belongs to the cytochrome P450 family.</text>
</comment>
<dbReference type="InterPro" id="IPR050121">
    <property type="entry name" value="Cytochrome_P450_monoxygenase"/>
</dbReference>
<evidence type="ECO:0000256" key="10">
    <source>
        <dbReference type="RuleBase" id="RU000461"/>
    </source>
</evidence>
<dbReference type="STRING" id="139420.A0A371DNW2"/>
<dbReference type="InterPro" id="IPR001128">
    <property type="entry name" value="Cyt_P450"/>
</dbReference>
<dbReference type="PRINTS" id="PR00463">
    <property type="entry name" value="EP450I"/>
</dbReference>
<dbReference type="GO" id="GO:0016705">
    <property type="term" value="F:oxidoreductase activity, acting on paired donors, with incorporation or reduction of molecular oxygen"/>
    <property type="evidence" value="ECO:0007669"/>
    <property type="project" value="InterPro"/>
</dbReference>
<accession>A0A371DNW2</accession>
<dbReference type="GO" id="GO:0005506">
    <property type="term" value="F:iron ion binding"/>
    <property type="evidence" value="ECO:0007669"/>
    <property type="project" value="InterPro"/>
</dbReference>
<evidence type="ECO:0000256" key="3">
    <source>
        <dbReference type="ARBA" id="ARBA00010617"/>
    </source>
</evidence>
<dbReference type="GO" id="GO:0004497">
    <property type="term" value="F:monooxygenase activity"/>
    <property type="evidence" value="ECO:0007669"/>
    <property type="project" value="UniProtKB-KW"/>
</dbReference>
<reference evidence="11 12" key="1">
    <citation type="journal article" date="2018" name="Biotechnol. Biofuels">
        <title>Integrative visual omics of the white-rot fungus Polyporus brumalis exposes the biotechnological potential of its oxidative enzymes for delignifying raw plant biomass.</title>
        <authorList>
            <person name="Miyauchi S."/>
            <person name="Rancon A."/>
            <person name="Drula E."/>
            <person name="Hage H."/>
            <person name="Chaduli D."/>
            <person name="Favel A."/>
            <person name="Grisel S."/>
            <person name="Henrissat B."/>
            <person name="Herpoel-Gimbert I."/>
            <person name="Ruiz-Duenas F.J."/>
            <person name="Chevret D."/>
            <person name="Hainaut M."/>
            <person name="Lin J."/>
            <person name="Wang M."/>
            <person name="Pangilinan J."/>
            <person name="Lipzen A."/>
            <person name="Lesage-Meessen L."/>
            <person name="Navarro D."/>
            <person name="Riley R."/>
            <person name="Grigoriev I.V."/>
            <person name="Zhou S."/>
            <person name="Raouche S."/>
            <person name="Rosso M.N."/>
        </authorList>
    </citation>
    <scope>NUCLEOTIDE SEQUENCE [LARGE SCALE GENOMIC DNA]</scope>
    <source>
        <strain evidence="11 12">BRFM 1820</strain>
    </source>
</reference>
<organism evidence="11 12">
    <name type="scientific">Lentinus brumalis</name>
    <dbReference type="NCBI Taxonomy" id="2498619"/>
    <lineage>
        <taxon>Eukaryota</taxon>
        <taxon>Fungi</taxon>
        <taxon>Dikarya</taxon>
        <taxon>Basidiomycota</taxon>
        <taxon>Agaricomycotina</taxon>
        <taxon>Agaricomycetes</taxon>
        <taxon>Polyporales</taxon>
        <taxon>Polyporaceae</taxon>
        <taxon>Lentinus</taxon>
    </lineage>
</organism>
<keyword evidence="12" id="KW-1185">Reference proteome</keyword>
<evidence type="ECO:0000256" key="4">
    <source>
        <dbReference type="ARBA" id="ARBA00022617"/>
    </source>
</evidence>
<dbReference type="Gene3D" id="1.10.630.10">
    <property type="entry name" value="Cytochrome P450"/>
    <property type="match status" value="1"/>
</dbReference>
<dbReference type="CDD" id="cd00302">
    <property type="entry name" value="cytochrome_P450"/>
    <property type="match status" value="1"/>
</dbReference>
<evidence type="ECO:0000313" key="11">
    <source>
        <dbReference type="EMBL" id="RDX54209.1"/>
    </source>
</evidence>
<keyword evidence="8 10" id="KW-0503">Monooxygenase</keyword>
<evidence type="ECO:0000256" key="2">
    <source>
        <dbReference type="ARBA" id="ARBA00005179"/>
    </source>
</evidence>
<evidence type="ECO:0000256" key="5">
    <source>
        <dbReference type="ARBA" id="ARBA00022723"/>
    </source>
</evidence>
<dbReference type="PROSITE" id="PS00086">
    <property type="entry name" value="CYTOCHROME_P450"/>
    <property type="match status" value="1"/>
</dbReference>
<evidence type="ECO:0000313" key="12">
    <source>
        <dbReference type="Proteomes" id="UP000256964"/>
    </source>
</evidence>
<dbReference type="SUPFAM" id="SSF48264">
    <property type="entry name" value="Cytochrome P450"/>
    <property type="match status" value="1"/>
</dbReference>
<dbReference type="PANTHER" id="PTHR24305:SF166">
    <property type="entry name" value="CYTOCHROME P450 12A4, MITOCHONDRIAL-RELATED"/>
    <property type="match status" value="1"/>
</dbReference>
<proteinExistence type="inferred from homology"/>
<dbReference type="PANTHER" id="PTHR24305">
    <property type="entry name" value="CYTOCHROME P450"/>
    <property type="match status" value="1"/>
</dbReference>
<dbReference type="InterPro" id="IPR017972">
    <property type="entry name" value="Cyt_P450_CS"/>
</dbReference>
<dbReference type="GO" id="GO:0020037">
    <property type="term" value="F:heme binding"/>
    <property type="evidence" value="ECO:0007669"/>
    <property type="project" value="InterPro"/>
</dbReference>
<gene>
    <name evidence="11" type="ORF">OH76DRAFT_1398536</name>
</gene>
<dbReference type="AlphaFoldDB" id="A0A371DNW2"/>
<sequence length="483" mass="55057">MITRPPVSALDIALLTLAALCLAAYRLLRVPAHLRHIPTVPLWPLLRSYLSGEVEEQRVKRLVLPFAKQMQTDVVLVFCLGDWMVQILEPKLGKQLLENPCIRKQPQSSDMLLWRLIGHNNVFMCDGEMWKRQSRIMHDALRQTTPIDVFAQLARTTFSLIGEGGRIRWSEFTNRYTLDAVGTTVIGYDFEALMKPDGSFVQRYHEVMSSIASPPYVVFPSLERWLPRRGVRKMIDDFVGDFCSLLQEKRLNPGNDVITYMFQEPGMTEVEFRDNSIVTFIGGHDTTAGALSSAIYFLARYPEIQARLREEVLTVLGDEDPRTEHYSRTPYLNAVIRESMRYNTPTNVTVPRIADVPLQVGGHMIPANTPIALNMCAAHHNESVWNAPEAFNPERWLDEAKCDAGNWVSFGLGPRRCPARNFSLYEQRVLISMLLREYKWSLPADSVHHDYLKNGFSAFALSLPDKVDIDFVRIAADKTFTPL</sequence>
<comment type="cofactor">
    <cofactor evidence="1 9">
        <name>heme</name>
        <dbReference type="ChEBI" id="CHEBI:30413"/>
    </cofactor>
</comment>
<keyword evidence="7 9" id="KW-0408">Iron</keyword>
<evidence type="ECO:0000256" key="7">
    <source>
        <dbReference type="ARBA" id="ARBA00023004"/>
    </source>
</evidence>
<evidence type="ECO:0000256" key="6">
    <source>
        <dbReference type="ARBA" id="ARBA00023002"/>
    </source>
</evidence>
<evidence type="ECO:0000256" key="8">
    <source>
        <dbReference type="ARBA" id="ARBA00023033"/>
    </source>
</evidence>
<dbReference type="PRINTS" id="PR00385">
    <property type="entry name" value="P450"/>
</dbReference>
<dbReference type="Proteomes" id="UP000256964">
    <property type="component" value="Unassembled WGS sequence"/>
</dbReference>
<dbReference type="OrthoDB" id="1470350at2759"/>
<feature type="binding site" description="axial binding residue" evidence="9">
    <location>
        <position position="417"/>
    </location>
    <ligand>
        <name>heme</name>
        <dbReference type="ChEBI" id="CHEBI:30413"/>
    </ligand>
    <ligandPart>
        <name>Fe</name>
        <dbReference type="ChEBI" id="CHEBI:18248"/>
    </ligandPart>
</feature>
<keyword evidence="6 10" id="KW-0560">Oxidoreductase</keyword>
<comment type="pathway">
    <text evidence="2">Secondary metabolite biosynthesis.</text>
</comment>
<dbReference type="InterPro" id="IPR002401">
    <property type="entry name" value="Cyt_P450_E_grp-I"/>
</dbReference>
<name>A0A371DNW2_9APHY</name>
<dbReference type="InterPro" id="IPR036396">
    <property type="entry name" value="Cyt_P450_sf"/>
</dbReference>
<protein>
    <submittedName>
        <fullName evidence="11">Cytochrome P450</fullName>
    </submittedName>
</protein>
<keyword evidence="4 9" id="KW-0349">Heme</keyword>
<evidence type="ECO:0000256" key="1">
    <source>
        <dbReference type="ARBA" id="ARBA00001971"/>
    </source>
</evidence>
<keyword evidence="5 9" id="KW-0479">Metal-binding</keyword>
<dbReference type="Pfam" id="PF00067">
    <property type="entry name" value="p450"/>
    <property type="match status" value="1"/>
</dbReference>
<dbReference type="EMBL" id="KZ857385">
    <property type="protein sequence ID" value="RDX54209.1"/>
    <property type="molecule type" value="Genomic_DNA"/>
</dbReference>